<evidence type="ECO:0000313" key="4">
    <source>
        <dbReference type="Proteomes" id="UP000886520"/>
    </source>
</evidence>
<keyword evidence="2" id="KW-0812">Transmembrane</keyword>
<accession>A0A9D4UL92</accession>
<keyword evidence="2" id="KW-0472">Membrane</keyword>
<evidence type="ECO:0000313" key="3">
    <source>
        <dbReference type="EMBL" id="KAI5069988.1"/>
    </source>
</evidence>
<dbReference type="EMBL" id="JABFUD020000014">
    <property type="protein sequence ID" value="KAI5069988.1"/>
    <property type="molecule type" value="Genomic_DNA"/>
</dbReference>
<evidence type="ECO:0000256" key="2">
    <source>
        <dbReference type="SAM" id="Phobius"/>
    </source>
</evidence>
<reference evidence="3" key="1">
    <citation type="submission" date="2021-01" db="EMBL/GenBank/DDBJ databases">
        <title>Adiantum capillus-veneris genome.</title>
        <authorList>
            <person name="Fang Y."/>
            <person name="Liao Q."/>
        </authorList>
    </citation>
    <scope>NUCLEOTIDE SEQUENCE</scope>
    <source>
        <strain evidence="3">H3</strain>
        <tissue evidence="3">Leaf</tissue>
    </source>
</reference>
<proteinExistence type="predicted"/>
<keyword evidence="2" id="KW-1133">Transmembrane helix</keyword>
<feature type="region of interest" description="Disordered" evidence="1">
    <location>
        <begin position="75"/>
        <end position="116"/>
    </location>
</feature>
<feature type="region of interest" description="Disordered" evidence="1">
    <location>
        <begin position="1"/>
        <end position="45"/>
    </location>
</feature>
<dbReference type="Proteomes" id="UP000886520">
    <property type="component" value="Chromosome 14"/>
</dbReference>
<keyword evidence="4" id="KW-1185">Reference proteome</keyword>
<gene>
    <name evidence="3" type="ORF">GOP47_0014331</name>
</gene>
<comment type="caution">
    <text evidence="3">The sequence shown here is derived from an EMBL/GenBank/DDBJ whole genome shotgun (WGS) entry which is preliminary data.</text>
</comment>
<organism evidence="3 4">
    <name type="scientific">Adiantum capillus-veneris</name>
    <name type="common">Maidenhair fern</name>
    <dbReference type="NCBI Taxonomy" id="13818"/>
    <lineage>
        <taxon>Eukaryota</taxon>
        <taxon>Viridiplantae</taxon>
        <taxon>Streptophyta</taxon>
        <taxon>Embryophyta</taxon>
        <taxon>Tracheophyta</taxon>
        <taxon>Polypodiopsida</taxon>
        <taxon>Polypodiidae</taxon>
        <taxon>Polypodiales</taxon>
        <taxon>Pteridineae</taxon>
        <taxon>Pteridaceae</taxon>
        <taxon>Vittarioideae</taxon>
        <taxon>Adiantum</taxon>
    </lineage>
</organism>
<evidence type="ECO:0000256" key="1">
    <source>
        <dbReference type="SAM" id="MobiDB-lite"/>
    </source>
</evidence>
<sequence length="153" mass="16717">MEWSRLERSQARGHSEGETAGKKGAPVQKRAGSPTTLTKTALAKCPAGRHTKELCPLTCDGAGRGDVHRCVGKARPAMAKDAGRKGQRWRRGGDGEQGERWKREERGGEGSDEIPLNESRASRARDTLIFVLSFDLLQSLFTIVTSMALSVHF</sequence>
<name>A0A9D4UL92_ADICA</name>
<feature type="compositionally biased region" description="Basic and acidic residues" evidence="1">
    <location>
        <begin position="91"/>
        <end position="109"/>
    </location>
</feature>
<dbReference type="AlphaFoldDB" id="A0A9D4UL92"/>
<protein>
    <submittedName>
        <fullName evidence="3">Uncharacterized protein</fullName>
    </submittedName>
</protein>
<feature type="transmembrane region" description="Helical" evidence="2">
    <location>
        <begin position="128"/>
        <end position="151"/>
    </location>
</feature>
<feature type="compositionally biased region" description="Basic and acidic residues" evidence="1">
    <location>
        <begin position="1"/>
        <end position="21"/>
    </location>
</feature>